<feature type="zinc finger region" description="C3H1-type" evidence="5">
    <location>
        <begin position="175"/>
        <end position="202"/>
    </location>
</feature>
<feature type="region of interest" description="Disordered" evidence="6">
    <location>
        <begin position="334"/>
        <end position="397"/>
    </location>
</feature>
<dbReference type="OMA" id="RRAFHKT"/>
<dbReference type="PROSITE" id="PS50103">
    <property type="entry name" value="ZF_C3H1"/>
    <property type="match status" value="2"/>
</dbReference>
<evidence type="ECO:0000256" key="2">
    <source>
        <dbReference type="ARBA" id="ARBA00022737"/>
    </source>
</evidence>
<reference evidence="8" key="1">
    <citation type="submission" date="2013-10" db="EMBL/GenBank/DDBJ databases">
        <title>Genomic analysis of the causative agents of coccidiosis in chickens.</title>
        <authorList>
            <person name="Reid A.J."/>
            <person name="Blake D."/>
            <person name="Billington K."/>
            <person name="Browne H."/>
            <person name="Dunn M."/>
            <person name="Hung S."/>
            <person name="Kawahara F."/>
            <person name="Miranda-Saavedra D."/>
            <person name="Mourier T."/>
            <person name="Nagra H."/>
            <person name="Otto T.D."/>
            <person name="Rawlings N."/>
            <person name="Sanchez A."/>
            <person name="Sanders M."/>
            <person name="Subramaniam C."/>
            <person name="Tay Y."/>
            <person name="Dear P."/>
            <person name="Doerig C."/>
            <person name="Gruber A."/>
            <person name="Parkinson J."/>
            <person name="Shirley M."/>
            <person name="Wan K.L."/>
            <person name="Berriman M."/>
            <person name="Tomley F."/>
            <person name="Pain A."/>
        </authorList>
    </citation>
    <scope>NUCLEOTIDE SEQUENCE [LARGE SCALE GENOMIC DNA]</scope>
    <source>
        <strain evidence="8">Weybridge</strain>
    </source>
</reference>
<evidence type="ECO:0000313" key="9">
    <source>
        <dbReference type="Proteomes" id="UP000030763"/>
    </source>
</evidence>
<dbReference type="SUPFAM" id="SSF90229">
    <property type="entry name" value="CCCH zinc finger"/>
    <property type="match status" value="2"/>
</dbReference>
<keyword evidence="3 5" id="KW-0863">Zinc-finger</keyword>
<evidence type="ECO:0000313" key="8">
    <source>
        <dbReference type="EMBL" id="CDJ57792.1"/>
    </source>
</evidence>
<evidence type="ECO:0000259" key="7">
    <source>
        <dbReference type="PROSITE" id="PS50103"/>
    </source>
</evidence>
<evidence type="ECO:0000256" key="6">
    <source>
        <dbReference type="SAM" id="MobiDB-lite"/>
    </source>
</evidence>
<dbReference type="Pfam" id="PF00642">
    <property type="entry name" value="zf-CCCH"/>
    <property type="match status" value="1"/>
</dbReference>
<evidence type="ECO:0000256" key="1">
    <source>
        <dbReference type="ARBA" id="ARBA00022723"/>
    </source>
</evidence>
<feature type="zinc finger region" description="C3H1-type" evidence="5">
    <location>
        <begin position="250"/>
        <end position="276"/>
    </location>
</feature>
<evidence type="ECO:0000256" key="4">
    <source>
        <dbReference type="ARBA" id="ARBA00022833"/>
    </source>
</evidence>
<sequence length="425" mass="45978">MLQIFFLQKELTSRLSLQEPCAQRSNRLQLRENKVLDTFLFLMSSPHDVPAALPLGALLPGSSEGGNLAGSSSSISRPLVSPAYRPALLFSATTNADTTRPSLLKSSLGDRRSDEAVSLASHSTVSSAPSAALELSAGSPAFTGDLKSQLLSLSHPLLSCLPLEHTIVADRRRAFHKTQLCRHLASGYCRNGLNCPFAHSEEELRPPPHLSKTMMCPAIKAGEICPRILEGGSCTFAHSRQELRRTANHYKTNMCRSWLSGNCLKNERCTHAHGEVELLLYRHRALQLGRRDFFDEREAARTGNLSTWSGRQTPRCLINSAGTGERARGGLMNVHNKQQQQRTQSSTISAGGPPLGALSRGGAAGTRPRQRGRSSSKRSMQQPEKLPIVESPSSPGVPAETAILLQLAAQLQAMTVSQTNGEGAP</sequence>
<keyword evidence="1 5" id="KW-0479">Metal-binding</keyword>
<organism evidence="8 9">
    <name type="scientific">Eimeria maxima</name>
    <name type="common">Coccidian parasite</name>
    <dbReference type="NCBI Taxonomy" id="5804"/>
    <lineage>
        <taxon>Eukaryota</taxon>
        <taxon>Sar</taxon>
        <taxon>Alveolata</taxon>
        <taxon>Apicomplexa</taxon>
        <taxon>Conoidasida</taxon>
        <taxon>Coccidia</taxon>
        <taxon>Eucoccidiorida</taxon>
        <taxon>Eimeriorina</taxon>
        <taxon>Eimeriidae</taxon>
        <taxon>Eimeria</taxon>
    </lineage>
</organism>
<dbReference type="GO" id="GO:0003729">
    <property type="term" value="F:mRNA binding"/>
    <property type="evidence" value="ECO:0007669"/>
    <property type="project" value="InterPro"/>
</dbReference>
<feature type="domain" description="C3H1-type" evidence="7">
    <location>
        <begin position="250"/>
        <end position="276"/>
    </location>
</feature>
<dbReference type="VEuPathDB" id="ToxoDB:EMWEY_00011460"/>
<dbReference type="PANTHER" id="PTHR12547">
    <property type="entry name" value="CCCH ZINC FINGER/TIS11-RELATED"/>
    <property type="match status" value="1"/>
</dbReference>
<dbReference type="Proteomes" id="UP000030763">
    <property type="component" value="Unassembled WGS sequence"/>
</dbReference>
<protein>
    <submittedName>
        <fullName evidence="8">Zinc finger (CCCH type) protein, putative</fullName>
    </submittedName>
</protein>
<feature type="domain" description="C3H1-type" evidence="7">
    <location>
        <begin position="175"/>
        <end position="202"/>
    </location>
</feature>
<keyword evidence="9" id="KW-1185">Reference proteome</keyword>
<keyword evidence="2" id="KW-0677">Repeat</keyword>
<dbReference type="Gene3D" id="3.30.1370.210">
    <property type="match status" value="1"/>
</dbReference>
<feature type="compositionally biased region" description="Low complexity" evidence="6">
    <location>
        <begin position="338"/>
        <end position="347"/>
    </location>
</feature>
<dbReference type="GeneID" id="25335132"/>
<proteinExistence type="predicted"/>
<dbReference type="SMART" id="SM00356">
    <property type="entry name" value="ZnF_C3H1"/>
    <property type="match status" value="3"/>
</dbReference>
<dbReference type="InterPro" id="IPR000571">
    <property type="entry name" value="Znf_CCCH"/>
</dbReference>
<dbReference type="PANTHER" id="PTHR12547:SF18">
    <property type="entry name" value="PROTEIN TIS11"/>
    <property type="match status" value="1"/>
</dbReference>
<evidence type="ECO:0000256" key="5">
    <source>
        <dbReference type="PROSITE-ProRule" id="PRU00723"/>
    </source>
</evidence>
<dbReference type="OrthoDB" id="410307at2759"/>
<name>U6M0N2_EIMMA</name>
<dbReference type="EMBL" id="HG719377">
    <property type="protein sequence ID" value="CDJ57792.1"/>
    <property type="molecule type" value="Genomic_DNA"/>
</dbReference>
<dbReference type="Gene3D" id="4.10.1000.10">
    <property type="entry name" value="Zinc finger, CCCH-type"/>
    <property type="match status" value="1"/>
</dbReference>
<evidence type="ECO:0000256" key="3">
    <source>
        <dbReference type="ARBA" id="ARBA00022771"/>
    </source>
</evidence>
<dbReference type="InterPro" id="IPR036855">
    <property type="entry name" value="Znf_CCCH_sf"/>
</dbReference>
<gene>
    <name evidence="8" type="ORF">EMWEY_00011460</name>
</gene>
<reference evidence="8" key="2">
    <citation type="submission" date="2013-10" db="EMBL/GenBank/DDBJ databases">
        <authorList>
            <person name="Aslett M."/>
        </authorList>
    </citation>
    <scope>NUCLEOTIDE SEQUENCE [LARGE SCALE GENOMIC DNA]</scope>
    <source>
        <strain evidence="8">Weybridge</strain>
    </source>
</reference>
<accession>U6M0N2</accession>
<dbReference type="RefSeq" id="XP_013334440.1">
    <property type="nucleotide sequence ID" value="XM_013478986.1"/>
</dbReference>
<keyword evidence="4 5" id="KW-0862">Zinc</keyword>
<dbReference type="InterPro" id="IPR045877">
    <property type="entry name" value="ZFP36-like"/>
</dbReference>
<dbReference type="GO" id="GO:0008270">
    <property type="term" value="F:zinc ion binding"/>
    <property type="evidence" value="ECO:0007669"/>
    <property type="project" value="UniProtKB-KW"/>
</dbReference>
<dbReference type="AlphaFoldDB" id="U6M0N2"/>